<proteinExistence type="evidence at transcript level"/>
<feature type="chain" id="PRO_5005517350" evidence="1">
    <location>
        <begin position="20"/>
        <end position="220"/>
    </location>
</feature>
<feature type="signal peptide" evidence="1">
    <location>
        <begin position="1"/>
        <end position="19"/>
    </location>
</feature>
<dbReference type="EMBL" id="GADI01003766">
    <property type="protein sequence ID" value="JAA70042.1"/>
    <property type="molecule type" value="mRNA"/>
</dbReference>
<protein>
    <submittedName>
        <fullName evidence="2">Putative secreted protein</fullName>
    </submittedName>
</protein>
<reference evidence="2" key="1">
    <citation type="submission" date="2012-12" db="EMBL/GenBank/DDBJ databases">
        <title>Identification and characterization of a phenylalanine ammonia-lyase gene family in Isatis indigotica Fort.</title>
        <authorList>
            <person name="Liu Q."/>
            <person name="Chen J."/>
            <person name="Zhou X."/>
            <person name="Di P."/>
            <person name="Xiao Y."/>
            <person name="Xuan H."/>
            <person name="Zhang L."/>
            <person name="Chen W."/>
        </authorList>
    </citation>
    <scope>NUCLEOTIDE SEQUENCE</scope>
    <source>
        <tissue evidence="2">Salivary gland</tissue>
    </source>
</reference>
<name>A0A0K8RFW0_IXORI</name>
<evidence type="ECO:0000256" key="1">
    <source>
        <dbReference type="SAM" id="SignalP"/>
    </source>
</evidence>
<evidence type="ECO:0000313" key="2">
    <source>
        <dbReference type="EMBL" id="JAA70042.1"/>
    </source>
</evidence>
<organism evidence="2">
    <name type="scientific">Ixodes ricinus</name>
    <name type="common">Common tick</name>
    <name type="synonym">Acarus ricinus</name>
    <dbReference type="NCBI Taxonomy" id="34613"/>
    <lineage>
        <taxon>Eukaryota</taxon>
        <taxon>Metazoa</taxon>
        <taxon>Ecdysozoa</taxon>
        <taxon>Arthropoda</taxon>
        <taxon>Chelicerata</taxon>
        <taxon>Arachnida</taxon>
        <taxon>Acari</taxon>
        <taxon>Parasitiformes</taxon>
        <taxon>Ixodida</taxon>
        <taxon>Ixodoidea</taxon>
        <taxon>Ixodidae</taxon>
        <taxon>Ixodinae</taxon>
        <taxon>Ixodes</taxon>
    </lineage>
</organism>
<keyword evidence="1" id="KW-0732">Signal</keyword>
<sequence>MRSFISSLLCASLYFLVLQGKISDASKKVRNGTCNFPDQPVVTIGYLLYNFGFTTEGKPDADFEEWLEIIRKRAKSRLQYHFISIKLENTNVTQLHKNMSSKLSDWTSGDPTINPYDVLAHIRKDLMGKDNPDIVCLVTKVPLTGYTYGFGSYEPLCGNAVPMFLTYNKTNVNDTGDHFGQLIVNSMNIFNFHTWWKLPEEKKNQYFYNCTVQRFKREWF</sequence>
<dbReference type="AlphaFoldDB" id="A0A0K8RFW0"/>
<accession>A0A0K8RFW0</accession>